<proteinExistence type="predicted"/>
<feature type="region of interest" description="Disordered" evidence="1">
    <location>
        <begin position="144"/>
        <end position="164"/>
    </location>
</feature>
<accession>A0A1A8X5A8</accession>
<gene>
    <name evidence="2" type="ORF">PMALA_066270</name>
</gene>
<dbReference type="EMBL" id="FLQW01005405">
    <property type="protein sequence ID" value="SBS98957.1"/>
    <property type="molecule type" value="Genomic_DNA"/>
</dbReference>
<protein>
    <submittedName>
        <fullName evidence="2">Autophagy-related protein 23, putative (ATG23)</fullName>
    </submittedName>
</protein>
<evidence type="ECO:0000256" key="1">
    <source>
        <dbReference type="SAM" id="MobiDB-lite"/>
    </source>
</evidence>
<dbReference type="AlphaFoldDB" id="A0A1A8X5A8"/>
<evidence type="ECO:0000313" key="3">
    <source>
        <dbReference type="Proteomes" id="UP000078597"/>
    </source>
</evidence>
<sequence length="179" mass="20423">NNNTNTNTDSNINNMNINNMNVNNNMSVNNINKNNNNNMNVNNMNVNNMNVNNNTVADFNNTNIVLTANKDEAILFEIFNYDQIVEHDAIKFASECLLHFLSNFKKANSQDVSLTSNEQISNYFSSLEDDWSILPSYKNGSQKWGRKMEAKNGEENGSQKWGRKMEAKNGVEKWKPKMG</sequence>
<reference evidence="3" key="1">
    <citation type="submission" date="2016-05" db="EMBL/GenBank/DDBJ databases">
        <authorList>
            <person name="Naeem Raeece"/>
        </authorList>
    </citation>
    <scope>NUCLEOTIDE SEQUENCE [LARGE SCALE GENOMIC DNA]</scope>
</reference>
<dbReference type="VEuPathDB" id="PlasmoDB:PmUG01_09035900"/>
<feature type="non-terminal residue" evidence="2">
    <location>
        <position position="1"/>
    </location>
</feature>
<dbReference type="Proteomes" id="UP000078597">
    <property type="component" value="Unassembled WGS sequence"/>
</dbReference>
<evidence type="ECO:0000313" key="2">
    <source>
        <dbReference type="EMBL" id="SBS98957.1"/>
    </source>
</evidence>
<name>A0A1A8X5A8_PLAMA</name>
<organism evidence="2 3">
    <name type="scientific">Plasmodium malariae</name>
    <dbReference type="NCBI Taxonomy" id="5858"/>
    <lineage>
        <taxon>Eukaryota</taxon>
        <taxon>Sar</taxon>
        <taxon>Alveolata</taxon>
        <taxon>Apicomplexa</taxon>
        <taxon>Aconoidasida</taxon>
        <taxon>Haemosporida</taxon>
        <taxon>Plasmodiidae</taxon>
        <taxon>Plasmodium</taxon>
        <taxon>Plasmodium (Plasmodium)</taxon>
    </lineage>
</organism>